<reference evidence="2 3" key="1">
    <citation type="journal article" date="2011" name="EMBO J.">
        <title>Structural diversity of bacterial flagellar motors.</title>
        <authorList>
            <person name="Chen S."/>
            <person name="Beeby M."/>
            <person name="Murphy G.E."/>
            <person name="Leadbetter J.R."/>
            <person name="Hendrixson D.R."/>
            <person name="Briegel A."/>
            <person name="Li Z."/>
            <person name="Shi J."/>
            <person name="Tocheva E.I."/>
            <person name="Muller A."/>
            <person name="Dobro M.J."/>
            <person name="Jensen G.J."/>
        </authorList>
    </citation>
    <scope>NUCLEOTIDE SEQUENCE [LARGE SCALE GENOMIC DNA]</scope>
    <source>
        <strain evidence="2 3">ATCC 19624</strain>
    </source>
</reference>
<feature type="region of interest" description="Disordered" evidence="1">
    <location>
        <begin position="159"/>
        <end position="215"/>
    </location>
</feature>
<feature type="region of interest" description="Disordered" evidence="1">
    <location>
        <begin position="115"/>
        <end position="147"/>
    </location>
</feature>
<evidence type="ECO:0000256" key="1">
    <source>
        <dbReference type="SAM" id="MobiDB-lite"/>
    </source>
</evidence>
<dbReference type="OrthoDB" id="8911262at2"/>
<dbReference type="EMBL" id="AEGR01000065">
    <property type="protein sequence ID" value="EGI76421.1"/>
    <property type="molecule type" value="Genomic_DNA"/>
</dbReference>
<gene>
    <name evidence="2" type="ORF">HGR_11062</name>
</gene>
<feature type="region of interest" description="Disordered" evidence="1">
    <location>
        <begin position="260"/>
        <end position="280"/>
    </location>
</feature>
<feature type="compositionally biased region" description="Pro residues" evidence="1">
    <location>
        <begin position="196"/>
        <end position="210"/>
    </location>
</feature>
<protein>
    <recommendedName>
        <fullName evidence="4">DUF1289 domain-containing protein</fullName>
    </recommendedName>
</protein>
<dbReference type="RefSeq" id="WP_006298288.1">
    <property type="nucleotide sequence ID" value="NZ_AEGR01000065.1"/>
</dbReference>
<dbReference type="AlphaFoldDB" id="F3KUS8"/>
<accession>F3KUS8</accession>
<dbReference type="Proteomes" id="UP000016368">
    <property type="component" value="Unassembled WGS sequence"/>
</dbReference>
<feature type="compositionally biased region" description="Low complexity" evidence="1">
    <location>
        <begin position="180"/>
        <end position="191"/>
    </location>
</feature>
<dbReference type="InterPro" id="IPR010710">
    <property type="entry name" value="DUF1289"/>
</dbReference>
<evidence type="ECO:0000313" key="3">
    <source>
        <dbReference type="Proteomes" id="UP000016368"/>
    </source>
</evidence>
<evidence type="ECO:0000313" key="2">
    <source>
        <dbReference type="EMBL" id="EGI76421.1"/>
    </source>
</evidence>
<name>F3KUS8_9BURK</name>
<dbReference type="STRING" id="887062.HGR_11062"/>
<proteinExistence type="predicted"/>
<keyword evidence="3" id="KW-1185">Reference proteome</keyword>
<comment type="caution">
    <text evidence="2">The sequence shown here is derived from an EMBL/GenBank/DDBJ whole genome shotgun (WGS) entry which is preliminary data.</text>
</comment>
<sequence length="280" mass="29849">MTYKQAQARWAERVRRLYLPPSDLPVFCALCKVSTSTGLCPVCLRSLEEITSWPRLDDEHRRTVWGRVLMRLNDARQYEQAVRRRVSMRRSARGELPPEPVVADDVLLVADSGAQPLAGDATMPPRATDAMAGATSDTPGPDPHGLEAEHAEGAFAQPPAEEVAPAIGPLPPASDVLAAPSLTDTPPDTSTEISSPPVPAAPPAAPPPRPTRVAALPEPSRLQSEVLATHAGVPVDVAAARARQVRLAMAQVVQASLESARREQAQPATGPEEITLKPLI</sequence>
<evidence type="ECO:0008006" key="4">
    <source>
        <dbReference type="Google" id="ProtNLM"/>
    </source>
</evidence>
<organism evidence="2 3">
    <name type="scientific">Hylemonella gracilis ATCC 19624</name>
    <dbReference type="NCBI Taxonomy" id="887062"/>
    <lineage>
        <taxon>Bacteria</taxon>
        <taxon>Pseudomonadati</taxon>
        <taxon>Pseudomonadota</taxon>
        <taxon>Betaproteobacteria</taxon>
        <taxon>Burkholderiales</taxon>
        <taxon>Comamonadaceae</taxon>
        <taxon>Hylemonella</taxon>
    </lineage>
</organism>
<dbReference type="Pfam" id="PF06945">
    <property type="entry name" value="DUF1289"/>
    <property type="match status" value="1"/>
</dbReference>